<organism evidence="4 5">
    <name type="scientific">Roseiconus nitratireducens</name>
    <dbReference type="NCBI Taxonomy" id="2605748"/>
    <lineage>
        <taxon>Bacteria</taxon>
        <taxon>Pseudomonadati</taxon>
        <taxon>Planctomycetota</taxon>
        <taxon>Planctomycetia</taxon>
        <taxon>Pirellulales</taxon>
        <taxon>Pirellulaceae</taxon>
        <taxon>Roseiconus</taxon>
    </lineage>
</organism>
<evidence type="ECO:0000256" key="1">
    <source>
        <dbReference type="ARBA" id="ARBA00022679"/>
    </source>
</evidence>
<dbReference type="InterPro" id="IPR011611">
    <property type="entry name" value="PfkB_dom"/>
</dbReference>
<dbReference type="AlphaFoldDB" id="A0A5M6CXG8"/>
<keyword evidence="5" id="KW-1185">Reference proteome</keyword>
<dbReference type="GO" id="GO:0005829">
    <property type="term" value="C:cytosol"/>
    <property type="evidence" value="ECO:0007669"/>
    <property type="project" value="TreeGrafter"/>
</dbReference>
<evidence type="ECO:0000313" key="5">
    <source>
        <dbReference type="Proteomes" id="UP000324479"/>
    </source>
</evidence>
<name>A0A5M6CXG8_9BACT</name>
<dbReference type="PANTHER" id="PTHR10584:SF157">
    <property type="entry name" value="SULFOFRUCTOSE KINASE"/>
    <property type="match status" value="1"/>
</dbReference>
<reference evidence="4 5" key="1">
    <citation type="submission" date="2019-08" db="EMBL/GenBank/DDBJ databases">
        <authorList>
            <person name="Dhanesh K."/>
            <person name="Kumar G."/>
            <person name="Sasikala C."/>
            <person name="Venkata Ramana C."/>
        </authorList>
    </citation>
    <scope>NUCLEOTIDE SEQUENCE [LARGE SCALE GENOMIC DNA]</scope>
    <source>
        <strain evidence="4 5">JC645</strain>
    </source>
</reference>
<proteinExistence type="predicted"/>
<comment type="caution">
    <text evidence="4">The sequence shown here is derived from an EMBL/GenBank/DDBJ whole genome shotgun (WGS) entry which is preliminary data.</text>
</comment>
<dbReference type="Proteomes" id="UP000324479">
    <property type="component" value="Unassembled WGS sequence"/>
</dbReference>
<evidence type="ECO:0000313" key="4">
    <source>
        <dbReference type="EMBL" id="KAA5539918.1"/>
    </source>
</evidence>
<dbReference type="PANTHER" id="PTHR10584">
    <property type="entry name" value="SUGAR KINASE"/>
    <property type="match status" value="1"/>
</dbReference>
<keyword evidence="1" id="KW-0808">Transferase</keyword>
<evidence type="ECO:0000259" key="3">
    <source>
        <dbReference type="Pfam" id="PF00294"/>
    </source>
</evidence>
<dbReference type="Gene3D" id="3.40.1190.20">
    <property type="match status" value="1"/>
</dbReference>
<keyword evidence="2 4" id="KW-0418">Kinase</keyword>
<gene>
    <name evidence="4" type="ORF">FYK55_23035</name>
</gene>
<protein>
    <submittedName>
        <fullName evidence="4">Carbohydrate kinase family protein</fullName>
    </submittedName>
</protein>
<dbReference type="SUPFAM" id="SSF53613">
    <property type="entry name" value="Ribokinase-like"/>
    <property type="match status" value="1"/>
</dbReference>
<dbReference type="EMBL" id="VWOX01000016">
    <property type="protein sequence ID" value="KAA5539918.1"/>
    <property type="molecule type" value="Genomic_DNA"/>
</dbReference>
<dbReference type="Pfam" id="PF00294">
    <property type="entry name" value="PfkB"/>
    <property type="match status" value="1"/>
</dbReference>
<dbReference type="GO" id="GO:0016301">
    <property type="term" value="F:kinase activity"/>
    <property type="evidence" value="ECO:0007669"/>
    <property type="project" value="UniProtKB-KW"/>
</dbReference>
<feature type="domain" description="Carbohydrate kinase PfkB" evidence="3">
    <location>
        <begin position="26"/>
        <end position="298"/>
    </location>
</feature>
<dbReference type="RefSeq" id="WP_150078982.1">
    <property type="nucleotide sequence ID" value="NZ_VWOX01000016.1"/>
</dbReference>
<accession>A0A5M6CXG8</accession>
<sequence>MQQPCDVVGIGVTVWDSLFLIDRRPECGEVVRASERMESFGGGVAVAVATAARLGTTAAMIDSLGTDTAGDHILGQLHREGVETQDVQRIPGASSSVASIWSERATGERTIVFSPGTAADRLEWNESIQQRVRHAKVLHLNGRHLPACIQAAATARSCSVPVSFDGGAYRHRPEILPLLAASDWVIVARQFAQQHFRYRRNLSAENLSAADLASFLLADLNCEIVGVTSGPEGSALIRKGGHPIHQPAIGVERAVDTTGCGDTYHGAFLHGYLRTGDLSPAARTAAEVSGANAQHLGALAFQLGQNAANPESSSGG</sequence>
<evidence type="ECO:0000256" key="2">
    <source>
        <dbReference type="ARBA" id="ARBA00022777"/>
    </source>
</evidence>
<dbReference type="InterPro" id="IPR029056">
    <property type="entry name" value="Ribokinase-like"/>
</dbReference>